<dbReference type="GO" id="GO:0006352">
    <property type="term" value="P:DNA-templated transcription initiation"/>
    <property type="evidence" value="ECO:0007669"/>
    <property type="project" value="InterPro"/>
</dbReference>
<dbReference type="Gene3D" id="1.10.10.10">
    <property type="entry name" value="Winged helix-like DNA-binding domain superfamily/Winged helix DNA-binding domain"/>
    <property type="match status" value="1"/>
</dbReference>
<evidence type="ECO:0000256" key="4">
    <source>
        <dbReference type="ARBA" id="ARBA00023082"/>
    </source>
</evidence>
<dbReference type="InterPro" id="IPR013325">
    <property type="entry name" value="RNA_pol_sigma_r2"/>
</dbReference>
<organism evidence="9 10">
    <name type="scientific">Thermobifida halotolerans</name>
    <dbReference type="NCBI Taxonomy" id="483545"/>
    <lineage>
        <taxon>Bacteria</taxon>
        <taxon>Bacillati</taxon>
        <taxon>Actinomycetota</taxon>
        <taxon>Actinomycetes</taxon>
        <taxon>Streptosporangiales</taxon>
        <taxon>Nocardiopsidaceae</taxon>
        <taxon>Thermobifida</taxon>
    </lineage>
</organism>
<dbReference type="SUPFAM" id="SSF88946">
    <property type="entry name" value="Sigma2 domain of RNA polymerase sigma factors"/>
    <property type="match status" value="1"/>
</dbReference>
<reference evidence="9" key="1">
    <citation type="submission" date="2020-10" db="EMBL/GenBank/DDBJ databases">
        <title>De novo genome project of the cellulose decomposer Thermobifida halotolerans type strain.</title>
        <authorList>
            <person name="Nagy I."/>
            <person name="Horvath B."/>
            <person name="Kukolya J."/>
            <person name="Nagy I."/>
            <person name="Orsini M."/>
        </authorList>
    </citation>
    <scope>NUCLEOTIDE SEQUENCE</scope>
    <source>
        <strain evidence="9">DSM 44931</strain>
    </source>
</reference>
<dbReference type="InterPro" id="IPR032710">
    <property type="entry name" value="NTF2-like_dom_sf"/>
</dbReference>
<dbReference type="Pfam" id="PF08281">
    <property type="entry name" value="Sigma70_r4_2"/>
    <property type="match status" value="1"/>
</dbReference>
<dbReference type="Pfam" id="PF12680">
    <property type="entry name" value="SnoaL_2"/>
    <property type="match status" value="1"/>
</dbReference>
<dbReference type="GO" id="GO:0016987">
    <property type="term" value="F:sigma factor activity"/>
    <property type="evidence" value="ECO:0007669"/>
    <property type="project" value="UniProtKB-KW"/>
</dbReference>
<protein>
    <submittedName>
        <fullName evidence="9">Sigma-70 family RNA polymerase sigma factor</fullName>
    </submittedName>
</protein>
<keyword evidence="3" id="KW-0805">Transcription regulation</keyword>
<evidence type="ECO:0000259" key="8">
    <source>
        <dbReference type="Pfam" id="PF12680"/>
    </source>
</evidence>
<name>A0AA97LZE3_9ACTN</name>
<evidence type="ECO:0000256" key="3">
    <source>
        <dbReference type="ARBA" id="ARBA00023015"/>
    </source>
</evidence>
<dbReference type="SUPFAM" id="SSF54427">
    <property type="entry name" value="NTF2-like"/>
    <property type="match status" value="1"/>
</dbReference>
<evidence type="ECO:0000256" key="1">
    <source>
        <dbReference type="ARBA" id="ARBA00010641"/>
    </source>
</evidence>
<dbReference type="Gene3D" id="3.10.450.50">
    <property type="match status" value="1"/>
</dbReference>
<dbReference type="EMBL" id="CP063196">
    <property type="protein sequence ID" value="UOE20796.1"/>
    <property type="molecule type" value="Genomic_DNA"/>
</dbReference>
<dbReference type="AlphaFoldDB" id="A0AA97LZE3"/>
<feature type="domain" description="RNA polymerase sigma factor 70 region 4 type 2" evidence="7">
    <location>
        <begin position="152"/>
        <end position="204"/>
    </location>
</feature>
<evidence type="ECO:0000256" key="2">
    <source>
        <dbReference type="ARBA" id="ARBA00011344"/>
    </source>
</evidence>
<keyword evidence="10" id="KW-1185">Reference proteome</keyword>
<evidence type="ECO:0000259" key="6">
    <source>
        <dbReference type="Pfam" id="PF04542"/>
    </source>
</evidence>
<dbReference type="NCBIfam" id="NF006089">
    <property type="entry name" value="PRK08241.1"/>
    <property type="match status" value="1"/>
</dbReference>
<dbReference type="InterPro" id="IPR007627">
    <property type="entry name" value="RNA_pol_sigma70_r2"/>
</dbReference>
<keyword evidence="4" id="KW-0731">Sigma factor</keyword>
<dbReference type="InterPro" id="IPR036388">
    <property type="entry name" value="WH-like_DNA-bd_sf"/>
</dbReference>
<dbReference type="Pfam" id="PF04542">
    <property type="entry name" value="Sigma70_r2"/>
    <property type="match status" value="1"/>
</dbReference>
<evidence type="ECO:0000259" key="7">
    <source>
        <dbReference type="Pfam" id="PF08281"/>
    </source>
</evidence>
<dbReference type="PANTHER" id="PTHR43133:SF65">
    <property type="entry name" value="ECF RNA POLYMERASE SIGMA FACTOR SIGG"/>
    <property type="match status" value="1"/>
</dbReference>
<keyword evidence="5" id="KW-0804">Transcription</keyword>
<dbReference type="Gene3D" id="1.10.1740.10">
    <property type="match status" value="1"/>
</dbReference>
<evidence type="ECO:0000313" key="9">
    <source>
        <dbReference type="EMBL" id="UOE20796.1"/>
    </source>
</evidence>
<dbReference type="GO" id="GO:0003677">
    <property type="term" value="F:DNA binding"/>
    <property type="evidence" value="ECO:0007669"/>
    <property type="project" value="InterPro"/>
</dbReference>
<sequence>MPSGAGVDEEASAVRGKSTSETVSAALEDWAARYRGELTGYCYRMLGSAFEAEDAVQETLLRAWRALDRFDGQRAAPRSWLYTIATNVCLDLLRGRRRRALAVDLGPAASAGTPLGAPLPEDRWVLPVPDASVLPVGGDPAEAAAARETVRLAFVAALQHLPPRQRAVLLLREVLCWNAAETAELLETSAASVNSALQRARATLRARGVDAGTAPEPVDQARRELLARYCAAFERHDVAALVALLHEDATMAMPPFAWWLRGSAEIGRALAGADACRESRLVPVAANGSAAFAQYVPDGPGGRLRAWAVQVVEVRADRIAATTSFLTANRLFALFGLPLEASAAELGALGGNPVAKDR</sequence>
<evidence type="ECO:0000313" key="10">
    <source>
        <dbReference type="Proteomes" id="UP000265719"/>
    </source>
</evidence>
<dbReference type="NCBIfam" id="TIGR02960">
    <property type="entry name" value="SigX5"/>
    <property type="match status" value="1"/>
</dbReference>
<comment type="similarity">
    <text evidence="1">Belongs to the sigma-70 factor family. ECF subfamily.</text>
</comment>
<dbReference type="NCBIfam" id="TIGR02937">
    <property type="entry name" value="sigma70-ECF"/>
    <property type="match status" value="1"/>
</dbReference>
<gene>
    <name evidence="9" type="ORF">NI17_006295</name>
</gene>
<dbReference type="InterPro" id="IPR037401">
    <property type="entry name" value="SnoaL-like"/>
</dbReference>
<dbReference type="InterPro" id="IPR013324">
    <property type="entry name" value="RNA_pol_sigma_r3/r4-like"/>
</dbReference>
<dbReference type="Proteomes" id="UP000265719">
    <property type="component" value="Chromosome"/>
</dbReference>
<dbReference type="CDD" id="cd06171">
    <property type="entry name" value="Sigma70_r4"/>
    <property type="match status" value="1"/>
</dbReference>
<dbReference type="InterPro" id="IPR014284">
    <property type="entry name" value="RNA_pol_sigma-70_dom"/>
</dbReference>
<dbReference type="KEGG" id="thao:NI17_006295"/>
<accession>A0AA97LZE3</accession>
<evidence type="ECO:0000256" key="5">
    <source>
        <dbReference type="ARBA" id="ARBA00023163"/>
    </source>
</evidence>
<feature type="domain" description="SnoaL-like" evidence="8">
    <location>
        <begin position="227"/>
        <end position="321"/>
    </location>
</feature>
<comment type="subunit">
    <text evidence="2">Interacts transiently with the RNA polymerase catalytic core formed by RpoA, RpoB, RpoC and RpoZ (2 alpha, 1 beta, 1 beta' and 1 omega subunit) to form the RNA polymerase holoenzyme that can initiate transcription.</text>
</comment>
<dbReference type="SUPFAM" id="SSF88659">
    <property type="entry name" value="Sigma3 and sigma4 domains of RNA polymerase sigma factors"/>
    <property type="match status" value="1"/>
</dbReference>
<dbReference type="InterPro" id="IPR013249">
    <property type="entry name" value="RNA_pol_sigma70_r4_t2"/>
</dbReference>
<dbReference type="InterPro" id="IPR014305">
    <property type="entry name" value="RNA_pol_sigma-G_actinobac"/>
</dbReference>
<proteinExistence type="inferred from homology"/>
<dbReference type="InterPro" id="IPR039425">
    <property type="entry name" value="RNA_pol_sigma-70-like"/>
</dbReference>
<dbReference type="PANTHER" id="PTHR43133">
    <property type="entry name" value="RNA POLYMERASE ECF-TYPE SIGMA FACTO"/>
    <property type="match status" value="1"/>
</dbReference>
<feature type="domain" description="RNA polymerase sigma-70 region 2" evidence="6">
    <location>
        <begin position="32"/>
        <end position="99"/>
    </location>
</feature>